<dbReference type="PANTHER" id="PTHR34039">
    <property type="entry name" value="UPF0102 PROTEIN YRAN"/>
    <property type="match status" value="1"/>
</dbReference>
<evidence type="ECO:0000313" key="4">
    <source>
        <dbReference type="Proteomes" id="UP000198705"/>
    </source>
</evidence>
<evidence type="ECO:0000313" key="3">
    <source>
        <dbReference type="EMBL" id="SFN51183.1"/>
    </source>
</evidence>
<gene>
    <name evidence="3" type="ORF">SAMN04487989_101919</name>
</gene>
<evidence type="ECO:0000256" key="2">
    <source>
        <dbReference type="HAMAP-Rule" id="MF_00048"/>
    </source>
</evidence>
<name>A0A1I4ZMA9_9FLAO</name>
<dbReference type="NCBIfam" id="NF009150">
    <property type="entry name" value="PRK12497.1-3"/>
    <property type="match status" value="1"/>
</dbReference>
<dbReference type="CDD" id="cd20736">
    <property type="entry name" value="PoNe_Nuclease"/>
    <property type="match status" value="1"/>
</dbReference>
<dbReference type="EMBL" id="FOVN01000001">
    <property type="protein sequence ID" value="SFN51183.1"/>
    <property type="molecule type" value="Genomic_DNA"/>
</dbReference>
<dbReference type="InterPro" id="IPR011335">
    <property type="entry name" value="Restrct_endonuc-II-like"/>
</dbReference>
<dbReference type="GO" id="GO:0004519">
    <property type="term" value="F:endonuclease activity"/>
    <property type="evidence" value="ECO:0007669"/>
    <property type="project" value="UniProtKB-KW"/>
</dbReference>
<protein>
    <recommendedName>
        <fullName evidence="2">UPF0102 protein SAMN04487989_101919</fullName>
    </recommendedName>
</protein>
<organism evidence="3 4">
    <name type="scientific">Bizionia echini</name>
    <dbReference type="NCBI Taxonomy" id="649333"/>
    <lineage>
        <taxon>Bacteria</taxon>
        <taxon>Pseudomonadati</taxon>
        <taxon>Bacteroidota</taxon>
        <taxon>Flavobacteriia</taxon>
        <taxon>Flavobacteriales</taxon>
        <taxon>Flavobacteriaceae</taxon>
        <taxon>Bizionia</taxon>
    </lineage>
</organism>
<dbReference type="HAMAP" id="MF_00048">
    <property type="entry name" value="UPF0102"/>
    <property type="match status" value="1"/>
</dbReference>
<proteinExistence type="inferred from homology"/>
<dbReference type="PANTHER" id="PTHR34039:SF1">
    <property type="entry name" value="UPF0102 PROTEIN YRAN"/>
    <property type="match status" value="1"/>
</dbReference>
<dbReference type="SUPFAM" id="SSF52980">
    <property type="entry name" value="Restriction endonuclease-like"/>
    <property type="match status" value="1"/>
</dbReference>
<keyword evidence="3" id="KW-0378">Hydrolase</keyword>
<keyword evidence="3" id="KW-0540">Nuclease</keyword>
<dbReference type="STRING" id="649333.SAMN04487989_101919"/>
<dbReference type="Proteomes" id="UP000198705">
    <property type="component" value="Unassembled WGS sequence"/>
</dbReference>
<dbReference type="Gene3D" id="3.40.1350.10">
    <property type="match status" value="1"/>
</dbReference>
<dbReference type="Pfam" id="PF02021">
    <property type="entry name" value="UPF0102"/>
    <property type="match status" value="1"/>
</dbReference>
<reference evidence="4" key="1">
    <citation type="submission" date="2016-10" db="EMBL/GenBank/DDBJ databases">
        <authorList>
            <person name="Varghese N."/>
            <person name="Submissions S."/>
        </authorList>
    </citation>
    <scope>NUCLEOTIDE SEQUENCE [LARGE SCALE GENOMIC DNA]</scope>
    <source>
        <strain evidence="4">DSM 23925</strain>
    </source>
</reference>
<sequence>MAHHNELGDLGEQLAAEYLQAKGYAILERNYRFQKAEIDIIARHNNQLICVEVKTRNSDFFGDPQEFVTPGKVKLLVKAMDAYVTENDIDLESRFDIIAVLKNKTTETISHYENAFYHF</sequence>
<comment type="similarity">
    <text evidence="1 2">Belongs to the UPF0102 family.</text>
</comment>
<dbReference type="InterPro" id="IPR011856">
    <property type="entry name" value="tRNA_endonuc-like_dom_sf"/>
</dbReference>
<dbReference type="OrthoDB" id="9802516at2"/>
<dbReference type="GO" id="GO:0003676">
    <property type="term" value="F:nucleic acid binding"/>
    <property type="evidence" value="ECO:0007669"/>
    <property type="project" value="InterPro"/>
</dbReference>
<dbReference type="RefSeq" id="WP_092206436.1">
    <property type="nucleotide sequence ID" value="NZ_FOVN01000001.1"/>
</dbReference>
<dbReference type="InterPro" id="IPR003509">
    <property type="entry name" value="UPF0102_YraN-like"/>
</dbReference>
<accession>A0A1I4ZMA9</accession>
<dbReference type="AlphaFoldDB" id="A0A1I4ZMA9"/>
<keyword evidence="3" id="KW-0255">Endonuclease</keyword>
<keyword evidence="4" id="KW-1185">Reference proteome</keyword>
<evidence type="ECO:0000256" key="1">
    <source>
        <dbReference type="ARBA" id="ARBA00006738"/>
    </source>
</evidence>